<evidence type="ECO:0000313" key="1">
    <source>
        <dbReference type="EMBL" id="AFQ46623.1"/>
    </source>
</evidence>
<dbReference type="Proteomes" id="UP000032866">
    <property type="component" value="Chromosome 1"/>
</dbReference>
<reference evidence="1 2" key="1">
    <citation type="journal article" date="2012" name="J. Bacteriol.">
        <title>Complete Genome Sequence of Burkholderia sp. Strain GG4, a Betaproteobacterium That Reduces 3-Oxo-N-Acylhomoserine Lactones and Produces Different N-Acylhomoserine Lactones.</title>
        <authorList>
            <person name="Hong K.W."/>
            <person name="Koh C.L."/>
            <person name="Sam C.K."/>
            <person name="Yin W.F."/>
            <person name="Chan K.G."/>
        </authorList>
    </citation>
    <scope>NUCLEOTIDE SEQUENCE [LARGE SCALE GENOMIC DNA]</scope>
    <source>
        <strain evidence="1 2">GG4</strain>
    </source>
</reference>
<sequence>MFPDVRKHPEEVLDGELPGYEVRALRDLFMKRVMEGDGWVVFYLQERATPTTSSFVELVWDYRARARNQSCPKTQLNLKSSRISSAAKSCA</sequence>
<proteinExistence type="predicted"/>
<dbReference type="KEGG" id="bct:GEM_0163"/>
<protein>
    <submittedName>
        <fullName evidence="1">Uncharacterized protein</fullName>
    </submittedName>
</protein>
<gene>
    <name evidence="1" type="ORF">GEM_0163</name>
</gene>
<dbReference type="AlphaFoldDB" id="A0A9W3JZC4"/>
<accession>A0A9W3JZC4</accession>
<evidence type="ECO:0000313" key="2">
    <source>
        <dbReference type="Proteomes" id="UP000032866"/>
    </source>
</evidence>
<dbReference type="EMBL" id="CP003774">
    <property type="protein sequence ID" value="AFQ46623.1"/>
    <property type="molecule type" value="Genomic_DNA"/>
</dbReference>
<organism evidence="1 2">
    <name type="scientific">Burkholderia cepacia GG4</name>
    <dbReference type="NCBI Taxonomy" id="1009846"/>
    <lineage>
        <taxon>Bacteria</taxon>
        <taxon>Pseudomonadati</taxon>
        <taxon>Pseudomonadota</taxon>
        <taxon>Betaproteobacteria</taxon>
        <taxon>Burkholderiales</taxon>
        <taxon>Burkholderiaceae</taxon>
        <taxon>Burkholderia</taxon>
        <taxon>Burkholderia cepacia complex</taxon>
    </lineage>
</organism>
<name>A0A9W3JZC4_BURCE</name>